<dbReference type="PROSITE" id="PS50090">
    <property type="entry name" value="MYB_LIKE"/>
    <property type="match status" value="1"/>
</dbReference>
<proteinExistence type="predicted"/>
<dbReference type="SUPFAM" id="SSF46689">
    <property type="entry name" value="Homeodomain-like"/>
    <property type="match status" value="1"/>
</dbReference>
<dbReference type="InterPro" id="IPR050560">
    <property type="entry name" value="MYB_TF"/>
</dbReference>
<evidence type="ECO:0000313" key="4">
    <source>
        <dbReference type="Proteomes" id="UP001054902"/>
    </source>
</evidence>
<dbReference type="Proteomes" id="UP001054902">
    <property type="component" value="Unassembled WGS sequence"/>
</dbReference>
<dbReference type="PANTHER" id="PTHR45614:SF271">
    <property type="entry name" value="MYB DNA BINDING PROTEIN_ TRANSCRIPTION FACTOR-LIKE PROTEIN"/>
    <property type="match status" value="1"/>
</dbReference>
<feature type="domain" description="Myb-like" evidence="1">
    <location>
        <begin position="77"/>
        <end position="124"/>
    </location>
</feature>
<dbReference type="InterPro" id="IPR009057">
    <property type="entry name" value="Homeodomain-like_sf"/>
</dbReference>
<dbReference type="AlphaFoldDB" id="A0AAD3CQ81"/>
<accession>A0AAD3CQ81</accession>
<evidence type="ECO:0000313" key="3">
    <source>
        <dbReference type="EMBL" id="GFH49150.1"/>
    </source>
</evidence>
<evidence type="ECO:0000259" key="2">
    <source>
        <dbReference type="PROSITE" id="PS51294"/>
    </source>
</evidence>
<evidence type="ECO:0000259" key="1">
    <source>
        <dbReference type="PROSITE" id="PS50090"/>
    </source>
</evidence>
<sequence>MNQVGDTNLKFSSEAIMGGIGMEPIRAVATEEAHHNNDNEHQKQSLLASIRQGTDVEFNNVSTKDSNGMKTNHPKFWTEEEDAKLYSIVSPLKGEIGIRWADIQRYYFPGRSSKSIRDRWVNHLNPNLTNLPFDDDDDKKLWEAYKKYGKKWVLLSSKCFDSTRSENELKNRFNGRTFQKFVSEHFGPNEYPKKESKVKWKLIKKVDNDK</sequence>
<dbReference type="GO" id="GO:0000981">
    <property type="term" value="F:DNA-binding transcription factor activity, RNA polymerase II-specific"/>
    <property type="evidence" value="ECO:0007669"/>
    <property type="project" value="TreeGrafter"/>
</dbReference>
<dbReference type="PANTHER" id="PTHR45614">
    <property type="entry name" value="MYB PROTEIN-RELATED"/>
    <property type="match status" value="1"/>
</dbReference>
<dbReference type="PROSITE" id="PS51294">
    <property type="entry name" value="HTH_MYB"/>
    <property type="match status" value="1"/>
</dbReference>
<dbReference type="GO" id="GO:0000978">
    <property type="term" value="F:RNA polymerase II cis-regulatory region sequence-specific DNA binding"/>
    <property type="evidence" value="ECO:0007669"/>
    <property type="project" value="TreeGrafter"/>
</dbReference>
<dbReference type="EMBL" id="BLLK01000032">
    <property type="protein sequence ID" value="GFH49150.1"/>
    <property type="molecule type" value="Genomic_DNA"/>
</dbReference>
<dbReference type="Gene3D" id="1.10.10.60">
    <property type="entry name" value="Homeodomain-like"/>
    <property type="match status" value="2"/>
</dbReference>
<keyword evidence="4" id="KW-1185">Reference proteome</keyword>
<dbReference type="GO" id="GO:0005634">
    <property type="term" value="C:nucleus"/>
    <property type="evidence" value="ECO:0007669"/>
    <property type="project" value="TreeGrafter"/>
</dbReference>
<dbReference type="InterPro" id="IPR001005">
    <property type="entry name" value="SANT/Myb"/>
</dbReference>
<organism evidence="3 4">
    <name type="scientific">Chaetoceros tenuissimus</name>
    <dbReference type="NCBI Taxonomy" id="426638"/>
    <lineage>
        <taxon>Eukaryota</taxon>
        <taxon>Sar</taxon>
        <taxon>Stramenopiles</taxon>
        <taxon>Ochrophyta</taxon>
        <taxon>Bacillariophyta</taxon>
        <taxon>Coscinodiscophyceae</taxon>
        <taxon>Chaetocerotophycidae</taxon>
        <taxon>Chaetocerotales</taxon>
        <taxon>Chaetocerotaceae</taxon>
        <taxon>Chaetoceros</taxon>
    </lineage>
</organism>
<gene>
    <name evidence="3" type="ORF">CTEN210_05626</name>
</gene>
<dbReference type="CDD" id="cd00167">
    <property type="entry name" value="SANT"/>
    <property type="match status" value="2"/>
</dbReference>
<dbReference type="Pfam" id="PF13921">
    <property type="entry name" value="Myb_DNA-bind_6"/>
    <property type="match status" value="1"/>
</dbReference>
<dbReference type="SMART" id="SM00717">
    <property type="entry name" value="SANT"/>
    <property type="match status" value="2"/>
</dbReference>
<name>A0AAD3CQ81_9STRA</name>
<feature type="domain" description="HTH myb-type" evidence="2">
    <location>
        <begin position="77"/>
        <end position="128"/>
    </location>
</feature>
<evidence type="ECO:0008006" key="5">
    <source>
        <dbReference type="Google" id="ProtNLM"/>
    </source>
</evidence>
<protein>
    <recommendedName>
        <fullName evidence="5">Myb-like DNA-binding domain containing protein</fullName>
    </recommendedName>
</protein>
<comment type="caution">
    <text evidence="3">The sequence shown here is derived from an EMBL/GenBank/DDBJ whole genome shotgun (WGS) entry which is preliminary data.</text>
</comment>
<reference evidence="3 4" key="1">
    <citation type="journal article" date="2021" name="Sci. Rep.">
        <title>The genome of the diatom Chaetoceros tenuissimus carries an ancient integrated fragment of an extant virus.</title>
        <authorList>
            <person name="Hongo Y."/>
            <person name="Kimura K."/>
            <person name="Takaki Y."/>
            <person name="Yoshida Y."/>
            <person name="Baba S."/>
            <person name="Kobayashi G."/>
            <person name="Nagasaki K."/>
            <person name="Hano T."/>
            <person name="Tomaru Y."/>
        </authorList>
    </citation>
    <scope>NUCLEOTIDE SEQUENCE [LARGE SCALE GENOMIC DNA]</scope>
    <source>
        <strain evidence="3 4">NIES-3715</strain>
    </source>
</reference>
<dbReference type="InterPro" id="IPR017930">
    <property type="entry name" value="Myb_dom"/>
</dbReference>